<dbReference type="SUPFAM" id="SSF54695">
    <property type="entry name" value="POZ domain"/>
    <property type="match status" value="1"/>
</dbReference>
<name>E9GCG4_DAPPU</name>
<dbReference type="Pfam" id="PF00651">
    <property type="entry name" value="BTB"/>
    <property type="match status" value="1"/>
</dbReference>
<dbReference type="SMART" id="SM00225">
    <property type="entry name" value="BTB"/>
    <property type="match status" value="1"/>
</dbReference>
<dbReference type="CDD" id="cd18186">
    <property type="entry name" value="BTB_POZ_ZBTB_KLHL-like"/>
    <property type="match status" value="1"/>
</dbReference>
<dbReference type="GO" id="GO:0031625">
    <property type="term" value="F:ubiquitin protein ligase binding"/>
    <property type="evidence" value="ECO:0000318"/>
    <property type="project" value="GO_Central"/>
</dbReference>
<reference evidence="2 3" key="1">
    <citation type="journal article" date="2011" name="Science">
        <title>The ecoresponsive genome of Daphnia pulex.</title>
        <authorList>
            <person name="Colbourne J.K."/>
            <person name="Pfrender M.E."/>
            <person name="Gilbert D."/>
            <person name="Thomas W.K."/>
            <person name="Tucker A."/>
            <person name="Oakley T.H."/>
            <person name="Tokishita S."/>
            <person name="Aerts A."/>
            <person name="Arnold G.J."/>
            <person name="Basu M.K."/>
            <person name="Bauer D.J."/>
            <person name="Caceres C.E."/>
            <person name="Carmel L."/>
            <person name="Casola C."/>
            <person name="Choi J.H."/>
            <person name="Detter J.C."/>
            <person name="Dong Q."/>
            <person name="Dusheyko S."/>
            <person name="Eads B.D."/>
            <person name="Frohlich T."/>
            <person name="Geiler-Samerotte K.A."/>
            <person name="Gerlach D."/>
            <person name="Hatcher P."/>
            <person name="Jogdeo S."/>
            <person name="Krijgsveld J."/>
            <person name="Kriventseva E.V."/>
            <person name="Kultz D."/>
            <person name="Laforsch C."/>
            <person name="Lindquist E."/>
            <person name="Lopez J."/>
            <person name="Manak J.R."/>
            <person name="Muller J."/>
            <person name="Pangilinan J."/>
            <person name="Patwardhan R.P."/>
            <person name="Pitluck S."/>
            <person name="Pritham E.J."/>
            <person name="Rechtsteiner A."/>
            <person name="Rho M."/>
            <person name="Rogozin I.B."/>
            <person name="Sakarya O."/>
            <person name="Salamov A."/>
            <person name="Schaack S."/>
            <person name="Shapiro H."/>
            <person name="Shiga Y."/>
            <person name="Skalitzky C."/>
            <person name="Smith Z."/>
            <person name="Souvorov A."/>
            <person name="Sung W."/>
            <person name="Tang Z."/>
            <person name="Tsuchiya D."/>
            <person name="Tu H."/>
            <person name="Vos H."/>
            <person name="Wang M."/>
            <person name="Wolf Y.I."/>
            <person name="Yamagata H."/>
            <person name="Yamada T."/>
            <person name="Ye Y."/>
            <person name="Shaw J.R."/>
            <person name="Andrews J."/>
            <person name="Crease T.J."/>
            <person name="Tang H."/>
            <person name="Lucas S.M."/>
            <person name="Robertson H.M."/>
            <person name="Bork P."/>
            <person name="Koonin E.V."/>
            <person name="Zdobnov E.M."/>
            <person name="Grigoriev I.V."/>
            <person name="Lynch M."/>
            <person name="Boore J.L."/>
        </authorList>
    </citation>
    <scope>NUCLEOTIDE SEQUENCE [LARGE SCALE GENOMIC DNA]</scope>
</reference>
<dbReference type="GO" id="GO:0005737">
    <property type="term" value="C:cytoplasm"/>
    <property type="evidence" value="ECO:0000318"/>
    <property type="project" value="GO_Central"/>
</dbReference>
<dbReference type="Proteomes" id="UP000000305">
    <property type="component" value="Unassembled WGS sequence"/>
</dbReference>
<dbReference type="eggNOG" id="KOG1987">
    <property type="taxonomic scope" value="Eukaryota"/>
</dbReference>
<dbReference type="KEGG" id="dpx:DAPPUDRAFT_316297"/>
<dbReference type="GO" id="GO:0030162">
    <property type="term" value="P:regulation of proteolysis"/>
    <property type="evidence" value="ECO:0000318"/>
    <property type="project" value="GO_Central"/>
</dbReference>
<protein>
    <recommendedName>
        <fullName evidence="1">BTB domain-containing protein</fullName>
    </recommendedName>
</protein>
<dbReference type="EMBL" id="GL732539">
    <property type="protein sequence ID" value="EFX82554.1"/>
    <property type="molecule type" value="Genomic_DNA"/>
</dbReference>
<dbReference type="AlphaFoldDB" id="E9GCG4"/>
<dbReference type="PROSITE" id="PS50097">
    <property type="entry name" value="BTB"/>
    <property type="match status" value="1"/>
</dbReference>
<gene>
    <name evidence="2" type="ORF">DAPPUDRAFT_316297</name>
</gene>
<feature type="domain" description="BTB" evidence="1">
    <location>
        <begin position="150"/>
        <end position="213"/>
    </location>
</feature>
<organism evidence="2 3">
    <name type="scientific">Daphnia pulex</name>
    <name type="common">Water flea</name>
    <dbReference type="NCBI Taxonomy" id="6669"/>
    <lineage>
        <taxon>Eukaryota</taxon>
        <taxon>Metazoa</taxon>
        <taxon>Ecdysozoa</taxon>
        <taxon>Arthropoda</taxon>
        <taxon>Crustacea</taxon>
        <taxon>Branchiopoda</taxon>
        <taxon>Diplostraca</taxon>
        <taxon>Cladocera</taxon>
        <taxon>Anomopoda</taxon>
        <taxon>Daphniidae</taxon>
        <taxon>Daphnia</taxon>
    </lineage>
</organism>
<dbReference type="HOGENOM" id="CLU_1005636_0_0_1"/>
<dbReference type="GO" id="GO:0005634">
    <property type="term" value="C:nucleus"/>
    <property type="evidence" value="ECO:0000318"/>
    <property type="project" value="GO_Central"/>
</dbReference>
<dbReference type="GO" id="GO:0043161">
    <property type="term" value="P:proteasome-mediated ubiquitin-dependent protein catabolic process"/>
    <property type="evidence" value="ECO:0000318"/>
    <property type="project" value="GO_Central"/>
</dbReference>
<sequence length="273" mass="31073">MTSEAMMIVPYEWILENVEKQTTTIASKIISFRGEKVFRVGLKNHAKRPILFLMAIDLRKMGMKVKDVKYGMHGSGIGPATMEQMFREDMDDEGSLQLFIIKLYEKFVGNCTFSFRICIEGTDPGYSYRLSDRLAKDQLWAALKNQKHLVDVELIVKDKIFPAHKSILAARSPVFADKFEKKKLVKDGPHQIRIDGVEPSTVENFLHFIYTGEPKGTLANEELLKLAHYYQLSTLENLCQDAVRKIDLALQIASIMKCLNSNADEEMSSSKIT</sequence>
<dbReference type="Gene3D" id="3.30.710.10">
    <property type="entry name" value="Potassium Channel Kv1.1, Chain A"/>
    <property type="match status" value="1"/>
</dbReference>
<dbReference type="OrthoDB" id="2311693at2759"/>
<dbReference type="InParanoid" id="E9GCG4"/>
<proteinExistence type="predicted"/>
<dbReference type="PANTHER" id="PTHR24413">
    <property type="entry name" value="SPECKLE-TYPE POZ PROTEIN"/>
    <property type="match status" value="1"/>
</dbReference>
<evidence type="ECO:0000313" key="3">
    <source>
        <dbReference type="Proteomes" id="UP000000305"/>
    </source>
</evidence>
<dbReference type="InterPro" id="IPR000210">
    <property type="entry name" value="BTB/POZ_dom"/>
</dbReference>
<keyword evidence="3" id="KW-1185">Reference proteome</keyword>
<accession>E9GCG4</accession>
<evidence type="ECO:0000259" key="1">
    <source>
        <dbReference type="PROSITE" id="PS50097"/>
    </source>
</evidence>
<evidence type="ECO:0000313" key="2">
    <source>
        <dbReference type="EMBL" id="EFX82554.1"/>
    </source>
</evidence>
<dbReference type="InterPro" id="IPR011333">
    <property type="entry name" value="SKP1/BTB/POZ_sf"/>
</dbReference>
<dbReference type="PhylomeDB" id="E9GCG4"/>